<reference evidence="2 3" key="1">
    <citation type="submission" date="2019-05" db="EMBL/GenBank/DDBJ databases">
        <title>Genome sequencing and assembly of Mycoplasma hyopneumoniae strains UFV01 and UFV02.</title>
        <authorList>
            <person name="De Souza L.F."/>
            <person name="Gonzaga N.F."/>
            <person name="Santos M.R."/>
            <person name="Deeney A.S."/>
            <person name="Vidigal P.M.P."/>
            <person name="Moreira M.A.S."/>
            <person name="Fietto J.R.L."/>
            <person name="Bressan G.C."/>
            <person name="Rycroft A.N."/>
            <person name="Silva Junior A."/>
        </authorList>
    </citation>
    <scope>NUCLEOTIDE SEQUENCE [LARGE SCALE GENOMIC DNA]</scope>
    <source>
        <strain evidence="2 3">UFV01</strain>
    </source>
</reference>
<evidence type="ECO:0000313" key="3">
    <source>
        <dbReference type="Proteomes" id="UP001203104"/>
    </source>
</evidence>
<keyword evidence="1" id="KW-0472">Membrane</keyword>
<protein>
    <submittedName>
        <fullName evidence="2">Uncharacterized protein</fullName>
    </submittedName>
</protein>
<dbReference type="Proteomes" id="UP001203104">
    <property type="component" value="Unassembled WGS sequence"/>
</dbReference>
<proteinExistence type="predicted"/>
<keyword evidence="1" id="KW-1133">Transmembrane helix</keyword>
<evidence type="ECO:0000256" key="1">
    <source>
        <dbReference type="SAM" id="Phobius"/>
    </source>
</evidence>
<evidence type="ECO:0000313" key="2">
    <source>
        <dbReference type="EMBL" id="MCI8283368.1"/>
    </source>
</evidence>
<comment type="caution">
    <text evidence="2">The sequence shown here is derived from an EMBL/GenBank/DDBJ whole genome shotgun (WGS) entry which is preliminary data.</text>
</comment>
<feature type="transmembrane region" description="Helical" evidence="1">
    <location>
        <begin position="60"/>
        <end position="81"/>
    </location>
</feature>
<sequence length="443" mass="52362">MMNISKHSIILNNYVKFSNSYFIKKGQKEQQILTLSIISFVFLIIFFIGFGLLWEKNIWWLGPAVFWPLPFVWLYFVLGILLRKKFVEYFDNNSILKSIKFLKLFLISRLSFGLLYKLRDENFEKYYKKANELAKIDPSIVFYGSFAESMTFLKSREINDLDFCSSSNLRYDLGIKKTTILDNKQIIDPYIYKKNDESTRSEGLSFIFVPRKYQTNVENLTITSSVYQIANKINRLVLLPSMMNLSENYKIKFKNTIDDLKEISKFNLPFTKAKLCQCYFDAILQKSQYICVLNQDKILNNIQKIDLNLFIENFTENVELTLENPFTNYGKPFKISVLELIKEFENDTKIKNLRLAFDNDFHKFFNDIILPDPHYKSDLPLLEFSSKHEFNIFKEKLGISNLSLNCLSPNLVFSYKNDHSIDIRHIFAIFIAKKFKELEENEK</sequence>
<accession>A0ABD4SYD1</accession>
<organism evidence="2 3">
    <name type="scientific">Mesomycoplasma hyopneumoniae</name>
    <name type="common">Mycoplasma hyopneumoniae</name>
    <dbReference type="NCBI Taxonomy" id="2099"/>
    <lineage>
        <taxon>Bacteria</taxon>
        <taxon>Bacillati</taxon>
        <taxon>Mycoplasmatota</taxon>
        <taxon>Mycoplasmoidales</taxon>
        <taxon>Metamycoplasmataceae</taxon>
        <taxon>Mesomycoplasma</taxon>
    </lineage>
</organism>
<feature type="transmembrane region" description="Helical" evidence="1">
    <location>
        <begin position="101"/>
        <end position="118"/>
    </location>
</feature>
<gene>
    <name evidence="2" type="ORF">FEF30_02150</name>
</gene>
<feature type="transmembrane region" description="Helical" evidence="1">
    <location>
        <begin position="32"/>
        <end position="54"/>
    </location>
</feature>
<dbReference type="EMBL" id="VBRW01000005">
    <property type="protein sequence ID" value="MCI8283368.1"/>
    <property type="molecule type" value="Genomic_DNA"/>
</dbReference>
<name>A0ABD4SYD1_MESHO</name>
<dbReference type="AlphaFoldDB" id="A0ABD4SYD1"/>
<keyword evidence="1" id="KW-0812">Transmembrane</keyword>